<protein>
    <recommendedName>
        <fullName evidence="3">Abi family protein</fullName>
    </recommendedName>
</protein>
<dbReference type="InterPro" id="IPR011664">
    <property type="entry name" value="Abi_system_AbiD/AbiF-like"/>
</dbReference>
<gene>
    <name evidence="1" type="ORF">DW137_01345</name>
</gene>
<proteinExistence type="predicted"/>
<organism evidence="1 2">
    <name type="scientific">Bifidobacterium bifidum</name>
    <dbReference type="NCBI Taxonomy" id="1681"/>
    <lineage>
        <taxon>Bacteria</taxon>
        <taxon>Bacillati</taxon>
        <taxon>Actinomycetota</taxon>
        <taxon>Actinomycetes</taxon>
        <taxon>Bifidobacteriales</taxon>
        <taxon>Bifidobacteriaceae</taxon>
        <taxon>Bifidobacterium</taxon>
    </lineage>
</organism>
<sequence>MITCDSTPHASVSDAANQAGSFHFSDMKEALSLDRQVTRLREHGITVTDDDEAAKWLSETNYYRISGYWLTLEHDDKIIPGTTLDDIREIYLLDEGLRLWLWKAIEPVEIKARTTFAYHISLALGPIAHEDPDNFTNAKAHKKSMDSYHRERKRALRDGIPCVTHNMSKYGDLPAWAAVEIMSMGTVSRLIGNLSPSAAYPDGRSVRDAIADEFGTTYYLLKSWLRHLTYVRNLCGHHNRIYNRSMTTKVTMLKKDLRFSSPKVFPSIITLMRIYENLWPDRWNELATDLIELFDSRPTVDIIPLGFPSDWRQIIKPSEEGNANE</sequence>
<dbReference type="Pfam" id="PF07751">
    <property type="entry name" value="Abi_2"/>
    <property type="match status" value="1"/>
</dbReference>
<accession>A0A415C7W1</accession>
<dbReference type="AlphaFoldDB" id="A0A415C7W1"/>
<evidence type="ECO:0000313" key="2">
    <source>
        <dbReference type="Proteomes" id="UP000283727"/>
    </source>
</evidence>
<comment type="caution">
    <text evidence="1">The sequence shown here is derived from an EMBL/GenBank/DDBJ whole genome shotgun (WGS) entry which is preliminary data.</text>
</comment>
<dbReference type="RefSeq" id="WP_118269392.1">
    <property type="nucleotide sequence ID" value="NZ_JAQFAS010000002.1"/>
</dbReference>
<dbReference type="EMBL" id="QRLR01000001">
    <property type="protein sequence ID" value="RHJ24735.1"/>
    <property type="molecule type" value="Genomic_DNA"/>
</dbReference>
<name>A0A415C7W1_BIFBI</name>
<reference evidence="1 2" key="1">
    <citation type="submission" date="2018-08" db="EMBL/GenBank/DDBJ databases">
        <title>A genome reference for cultivated species of the human gut microbiota.</title>
        <authorList>
            <person name="Zou Y."/>
            <person name="Xue W."/>
            <person name="Luo G."/>
        </authorList>
    </citation>
    <scope>NUCLEOTIDE SEQUENCE [LARGE SCALE GENOMIC DNA]</scope>
    <source>
        <strain evidence="1 2">AM12-10</strain>
    </source>
</reference>
<evidence type="ECO:0008006" key="3">
    <source>
        <dbReference type="Google" id="ProtNLM"/>
    </source>
</evidence>
<dbReference type="Proteomes" id="UP000283727">
    <property type="component" value="Unassembled WGS sequence"/>
</dbReference>
<evidence type="ECO:0000313" key="1">
    <source>
        <dbReference type="EMBL" id="RHJ24735.1"/>
    </source>
</evidence>